<evidence type="ECO:0000313" key="4">
    <source>
        <dbReference type="Proteomes" id="UP001601303"/>
    </source>
</evidence>
<comment type="caution">
    <text evidence="3">The sequence shown here is derived from an EMBL/GenBank/DDBJ whole genome shotgun (WGS) entry which is preliminary data.</text>
</comment>
<feature type="compositionally biased region" description="Basic and acidic residues" evidence="1">
    <location>
        <begin position="102"/>
        <end position="111"/>
    </location>
</feature>
<dbReference type="SUPFAM" id="SSF47413">
    <property type="entry name" value="lambda repressor-like DNA-binding domains"/>
    <property type="match status" value="1"/>
</dbReference>
<feature type="compositionally biased region" description="Polar residues" evidence="1">
    <location>
        <begin position="413"/>
        <end position="427"/>
    </location>
</feature>
<feature type="region of interest" description="Disordered" evidence="1">
    <location>
        <begin position="741"/>
        <end position="768"/>
    </location>
</feature>
<name>A0ABW6M5V2_9ACTN</name>
<feature type="region of interest" description="Disordered" evidence="1">
    <location>
        <begin position="87"/>
        <end position="120"/>
    </location>
</feature>
<evidence type="ECO:0000259" key="2">
    <source>
        <dbReference type="PROSITE" id="PS50943"/>
    </source>
</evidence>
<feature type="domain" description="HTH cro/C1-type" evidence="2">
    <location>
        <begin position="19"/>
        <end position="74"/>
    </location>
</feature>
<protein>
    <recommendedName>
        <fullName evidence="2">HTH cro/C1-type domain-containing protein</fullName>
    </recommendedName>
</protein>
<dbReference type="Proteomes" id="UP001601303">
    <property type="component" value="Unassembled WGS sequence"/>
</dbReference>
<dbReference type="PROSITE" id="PS50943">
    <property type="entry name" value="HTH_CROC1"/>
    <property type="match status" value="1"/>
</dbReference>
<dbReference type="InterPro" id="IPR001387">
    <property type="entry name" value="Cro/C1-type_HTH"/>
</dbReference>
<evidence type="ECO:0000313" key="3">
    <source>
        <dbReference type="EMBL" id="MFE9601533.1"/>
    </source>
</evidence>
<dbReference type="RefSeq" id="WP_388108824.1">
    <property type="nucleotide sequence ID" value="NZ_JBIAHM010000008.1"/>
</dbReference>
<feature type="region of interest" description="Disordered" evidence="1">
    <location>
        <begin position="396"/>
        <end position="427"/>
    </location>
</feature>
<dbReference type="EMBL" id="JBIAHM010000008">
    <property type="protein sequence ID" value="MFE9601533.1"/>
    <property type="molecule type" value="Genomic_DNA"/>
</dbReference>
<gene>
    <name evidence="3" type="ORF">ACFYNQ_23575</name>
</gene>
<sequence length="768" mass="82830">MDDAQETRAQALSELREHLADALARSRLTKVQLAGLAGLSRSTVQKVFSSSAAAPAAESLVAVGRALRLKEPEVAELLRLRRLAVQPPPPAMRASGPGKSISEWDPHDLEVHPAGPAGRGLDRRELPTYVVRSHDRILSDIVHEAADGHSKLVVLSGSSSTGKTRACWEAVQSLADENWRLWHPFDPTRADAALEDLKRVQACTVVWLNDAQHYFGDPSLGEQIAAAVHGLLTDPDRSPTLVLGTLWDEYVTQYTGPPKVGAYDPHSRVRELLAGRILPVPEAFDRQALRDATALAEGGDQLLADALMRTGADGRVAQDLAGAPELLMRYEHGTPPVRAVVEAAMDARRLGVGMHLPRVFLADAAIDYVSDLDVGHLTDGWQDLAFTALAEPVHGKQAPLRPLKARPRLRPPSSNTPQNRTGGSSAESVLRLADYLEEHGRKRFPLCPPASFWHAAYTHLAGPDDLNELAQAAERRVRLEWASHLRLRAAQVGHPVALEAMALRLEEGGDRERAETVARAAVGIASANASALLRMAILREKAGDTQRAEDLYRLALDIEDMPRTSLISSTLGSPENSLLGHLVATRFEARDLTSAEALAVQAAEAGDTGPLATLATLLMATLMRTGEMAEDWGMTLRVTESELQALMDSFVFVGQKLDEYGSDQEDLLEEALWQDATSPDGDDGAEALYRQAAAAGDSTALLRLAALRAGIGDQDGAETWYRRAADAGVDVDGISSLVQRWPHGLDPDGTPTPAWDPPTITLGSPQAE</sequence>
<accession>A0ABW6M5V2</accession>
<reference evidence="3 4" key="1">
    <citation type="submission" date="2024-10" db="EMBL/GenBank/DDBJ databases">
        <title>The Natural Products Discovery Center: Release of the First 8490 Sequenced Strains for Exploring Actinobacteria Biosynthetic Diversity.</title>
        <authorList>
            <person name="Kalkreuter E."/>
            <person name="Kautsar S.A."/>
            <person name="Yang D."/>
            <person name="Bader C.D."/>
            <person name="Teijaro C.N."/>
            <person name="Fluegel L."/>
            <person name="Davis C.M."/>
            <person name="Simpson J.R."/>
            <person name="Lauterbach L."/>
            <person name="Steele A.D."/>
            <person name="Gui C."/>
            <person name="Meng S."/>
            <person name="Li G."/>
            <person name="Viehrig K."/>
            <person name="Ye F."/>
            <person name="Su P."/>
            <person name="Kiefer A.F."/>
            <person name="Nichols A."/>
            <person name="Cepeda A.J."/>
            <person name="Yan W."/>
            <person name="Fan B."/>
            <person name="Jiang Y."/>
            <person name="Adhikari A."/>
            <person name="Zheng C.-J."/>
            <person name="Schuster L."/>
            <person name="Cowan T.M."/>
            <person name="Smanski M.J."/>
            <person name="Chevrette M.G."/>
            <person name="De Carvalho L.P.S."/>
            <person name="Shen B."/>
        </authorList>
    </citation>
    <scope>NUCLEOTIDE SEQUENCE [LARGE SCALE GENOMIC DNA]</scope>
    <source>
        <strain evidence="3 4">NPDC006488</strain>
    </source>
</reference>
<dbReference type="SUPFAM" id="SSF48452">
    <property type="entry name" value="TPR-like"/>
    <property type="match status" value="1"/>
</dbReference>
<keyword evidence="4" id="KW-1185">Reference proteome</keyword>
<dbReference type="Gene3D" id="1.25.40.10">
    <property type="entry name" value="Tetratricopeptide repeat domain"/>
    <property type="match status" value="2"/>
</dbReference>
<dbReference type="InterPro" id="IPR010982">
    <property type="entry name" value="Lambda_DNA-bd_dom_sf"/>
</dbReference>
<organism evidence="3 4">
    <name type="scientific">Streptomyces hokutonensis</name>
    <dbReference type="NCBI Taxonomy" id="1306990"/>
    <lineage>
        <taxon>Bacteria</taxon>
        <taxon>Bacillati</taxon>
        <taxon>Actinomycetota</taxon>
        <taxon>Actinomycetes</taxon>
        <taxon>Kitasatosporales</taxon>
        <taxon>Streptomycetaceae</taxon>
        <taxon>Streptomyces</taxon>
    </lineage>
</organism>
<evidence type="ECO:0000256" key="1">
    <source>
        <dbReference type="SAM" id="MobiDB-lite"/>
    </source>
</evidence>
<proteinExistence type="predicted"/>
<dbReference type="InterPro" id="IPR011990">
    <property type="entry name" value="TPR-like_helical_dom_sf"/>
</dbReference>